<sequence length="85" mass="9527">VHRAQARSSPDIDGIGHDIYKTFLPELLPALHAAFAVCWKHGKVPALWKVGTVQLIYKKGDPESPGNWRPICLQACIYKLYSDIL</sequence>
<protein>
    <recommendedName>
        <fullName evidence="3">RNA-directed DNA polymerase from mobile element jockey</fullName>
    </recommendedName>
</protein>
<dbReference type="RefSeq" id="XP_009527798.1">
    <property type="nucleotide sequence ID" value="XM_009529503.1"/>
</dbReference>
<evidence type="ECO:0000313" key="2">
    <source>
        <dbReference type="Proteomes" id="UP000002640"/>
    </source>
</evidence>
<dbReference type="GeneID" id="20652347"/>
<feature type="non-terminal residue" evidence="1">
    <location>
        <position position="85"/>
    </location>
</feature>
<dbReference type="InParanoid" id="G4ZIA3"/>
<evidence type="ECO:0008006" key="3">
    <source>
        <dbReference type="Google" id="ProtNLM"/>
    </source>
</evidence>
<reference evidence="1 2" key="1">
    <citation type="journal article" date="2006" name="Science">
        <title>Phytophthora genome sequences uncover evolutionary origins and mechanisms of pathogenesis.</title>
        <authorList>
            <person name="Tyler B.M."/>
            <person name="Tripathy S."/>
            <person name="Zhang X."/>
            <person name="Dehal P."/>
            <person name="Jiang R.H."/>
            <person name="Aerts A."/>
            <person name="Arredondo F.D."/>
            <person name="Baxter L."/>
            <person name="Bensasson D."/>
            <person name="Beynon J.L."/>
            <person name="Chapman J."/>
            <person name="Damasceno C.M."/>
            <person name="Dorrance A.E."/>
            <person name="Dou D."/>
            <person name="Dickerman A.W."/>
            <person name="Dubchak I.L."/>
            <person name="Garbelotto M."/>
            <person name="Gijzen M."/>
            <person name="Gordon S.G."/>
            <person name="Govers F."/>
            <person name="Grunwald N.J."/>
            <person name="Huang W."/>
            <person name="Ivors K.L."/>
            <person name="Jones R.W."/>
            <person name="Kamoun S."/>
            <person name="Krampis K."/>
            <person name="Lamour K.H."/>
            <person name="Lee M.K."/>
            <person name="McDonald W.H."/>
            <person name="Medina M."/>
            <person name="Meijer H.J."/>
            <person name="Nordberg E.K."/>
            <person name="Maclean D.J."/>
            <person name="Ospina-Giraldo M.D."/>
            <person name="Morris P.F."/>
            <person name="Phuntumart V."/>
            <person name="Putnam N.H."/>
            <person name="Rash S."/>
            <person name="Rose J.K."/>
            <person name="Sakihama Y."/>
            <person name="Salamov A.A."/>
            <person name="Savidor A."/>
            <person name="Scheuring C.F."/>
            <person name="Smith B.M."/>
            <person name="Sobral B.W."/>
            <person name="Terry A."/>
            <person name="Torto-Alalibo T.A."/>
            <person name="Win J."/>
            <person name="Xu Z."/>
            <person name="Zhang H."/>
            <person name="Grigoriev I.V."/>
            <person name="Rokhsar D.S."/>
            <person name="Boore J.L."/>
        </authorList>
    </citation>
    <scope>NUCLEOTIDE SEQUENCE [LARGE SCALE GENOMIC DNA]</scope>
    <source>
        <strain evidence="1 2">P6497</strain>
    </source>
</reference>
<name>G4ZIA3_PHYSP</name>
<dbReference type="EMBL" id="JH159154">
    <property type="protein sequence ID" value="EGZ18740.1"/>
    <property type="molecule type" value="Genomic_DNA"/>
</dbReference>
<accession>G4ZIA3</accession>
<evidence type="ECO:0000313" key="1">
    <source>
        <dbReference type="EMBL" id="EGZ18740.1"/>
    </source>
</evidence>
<dbReference type="AlphaFoldDB" id="G4ZIA3"/>
<proteinExistence type="predicted"/>
<organism evidence="1 2">
    <name type="scientific">Phytophthora sojae (strain P6497)</name>
    <name type="common">Soybean stem and root rot agent</name>
    <name type="synonym">Phytophthora megasperma f. sp. glycines</name>
    <dbReference type="NCBI Taxonomy" id="1094619"/>
    <lineage>
        <taxon>Eukaryota</taxon>
        <taxon>Sar</taxon>
        <taxon>Stramenopiles</taxon>
        <taxon>Oomycota</taxon>
        <taxon>Peronosporomycetes</taxon>
        <taxon>Peronosporales</taxon>
        <taxon>Peronosporaceae</taxon>
        <taxon>Phytophthora</taxon>
    </lineage>
</organism>
<dbReference type="KEGG" id="psoj:PHYSODRAFT_432976"/>
<keyword evidence="2" id="KW-1185">Reference proteome</keyword>
<dbReference type="PANTHER" id="PTHR19446">
    <property type="entry name" value="REVERSE TRANSCRIPTASES"/>
    <property type="match status" value="1"/>
</dbReference>
<dbReference type="SMR" id="G4ZIA3"/>
<dbReference type="STRING" id="1094619.G4ZIA3"/>
<dbReference type="Proteomes" id="UP000002640">
    <property type="component" value="Unassembled WGS sequence"/>
</dbReference>
<gene>
    <name evidence="1" type="ORF">PHYSODRAFT_432976</name>
</gene>
<feature type="non-terminal residue" evidence="1">
    <location>
        <position position="1"/>
    </location>
</feature>